<comment type="function">
    <text evidence="1 12">Converts 2,5-diamino-6-(ribosylamino)-4(3h)-pyrimidinone 5'-phosphate into 5-amino-6-(ribosylamino)-2,4(1h,3h)-pyrimidinedione 5'-phosphate.</text>
</comment>
<feature type="domain" description="CMP/dCMP-type deaminase" evidence="16">
    <location>
        <begin position="1"/>
        <end position="126"/>
    </location>
</feature>
<dbReference type="PIRSF" id="PIRSF006769">
    <property type="entry name" value="RibD"/>
    <property type="match status" value="1"/>
</dbReference>
<accession>A0A356LCX1</accession>
<feature type="binding site" evidence="14">
    <location>
        <position position="203"/>
    </location>
    <ligand>
        <name>substrate</name>
    </ligand>
</feature>
<dbReference type="Pfam" id="PF00383">
    <property type="entry name" value="dCMP_cyt_deam_1"/>
    <property type="match status" value="1"/>
</dbReference>
<dbReference type="GO" id="GO:0008270">
    <property type="term" value="F:zinc ion binding"/>
    <property type="evidence" value="ECO:0007669"/>
    <property type="project" value="InterPro"/>
</dbReference>
<dbReference type="CDD" id="cd01284">
    <property type="entry name" value="Riboflavin_deaminase-reductase"/>
    <property type="match status" value="1"/>
</dbReference>
<comment type="pathway">
    <text evidence="3 12">Cofactor biosynthesis; riboflavin biosynthesis; 5-amino-6-(D-ribitylamino)uracil from GTP: step 3/4.</text>
</comment>
<dbReference type="InterPro" id="IPR011549">
    <property type="entry name" value="RibD_C"/>
</dbReference>
<keyword evidence="9 12" id="KW-0521">NADP</keyword>
<evidence type="ECO:0000256" key="12">
    <source>
        <dbReference type="PIRNR" id="PIRNR006769"/>
    </source>
</evidence>
<comment type="caution">
    <text evidence="17">The sequence shown here is derived from an EMBL/GenBank/DDBJ whole genome shotgun (WGS) entry which is preliminary data.</text>
</comment>
<dbReference type="PANTHER" id="PTHR38011:SF7">
    <property type="entry name" value="2,5-DIAMINO-6-RIBOSYLAMINO-4(3H)-PYRIMIDINONE 5'-PHOSPHATE REDUCTASE"/>
    <property type="match status" value="1"/>
</dbReference>
<feature type="active site" description="Proton donor" evidence="13">
    <location>
        <position position="52"/>
    </location>
</feature>
<feature type="binding site" evidence="14">
    <location>
        <position position="187"/>
    </location>
    <ligand>
        <name>substrate</name>
    </ligand>
</feature>
<dbReference type="EC" id="1.1.1.193" evidence="12"/>
<organism evidence="17 18">
    <name type="scientific">Advenella kashmirensis</name>
    <dbReference type="NCBI Taxonomy" id="310575"/>
    <lineage>
        <taxon>Bacteria</taxon>
        <taxon>Pseudomonadati</taxon>
        <taxon>Pseudomonadota</taxon>
        <taxon>Betaproteobacteria</taxon>
        <taxon>Burkholderiales</taxon>
        <taxon>Alcaligenaceae</taxon>
    </lineage>
</organism>
<comment type="cofactor">
    <cofactor evidence="12 15">
        <name>Zn(2+)</name>
        <dbReference type="ChEBI" id="CHEBI:29105"/>
    </cofactor>
    <text evidence="12 15">Binds 1 zinc ion.</text>
</comment>
<keyword evidence="12" id="KW-0378">Hydrolase</keyword>
<dbReference type="PROSITE" id="PS51747">
    <property type="entry name" value="CYT_DCMP_DEAMINASES_2"/>
    <property type="match status" value="1"/>
</dbReference>
<dbReference type="Gene3D" id="3.40.430.10">
    <property type="entry name" value="Dihydrofolate Reductase, subunit A"/>
    <property type="match status" value="1"/>
</dbReference>
<keyword evidence="7 12" id="KW-0479">Metal-binding</keyword>
<proteinExistence type="inferred from homology"/>
<evidence type="ECO:0000259" key="16">
    <source>
        <dbReference type="PROSITE" id="PS51747"/>
    </source>
</evidence>
<keyword evidence="11" id="KW-0511">Multifunctional enzyme</keyword>
<feature type="binding site" evidence="15">
    <location>
        <position position="87"/>
    </location>
    <ligand>
        <name>Zn(2+)</name>
        <dbReference type="ChEBI" id="CHEBI:29105"/>
        <note>catalytic</note>
    </ligand>
</feature>
<sequence length="378" mass="40695">MNDQDYMDRALALARSVMFSTSPNPRVGCVIVNQGQILGEGATQPPGGPHAEVCAIRNAQAKGHALAGSTFYVTLEPCSHYGRTPPCVDALLAAKPARVVIAARDPNPLVSGAGIGKLQGAGITVEIGLGLEQALEINPGFVSRMSIQRPWVRMKIASTLDGKVALNNGRSQWITGGQARADGHHWRARACVILTGSGTVRDDDPQLTVRDVATPRQPIRAVIDSQFAIDEDARLFDGNPVWVFVTEYNAAKAERLAARNVRVITVNEKNKHVDLKAVMAWLGQQDINEVHVEAGPGLNGALLQAGCVDELLVYLAPTILGDARSAVAHTPFNVLADAYRFAFFDTAACGKDMRLRARLPTRWNQLQLQSGGTKPDME</sequence>
<dbReference type="GO" id="GO:0009231">
    <property type="term" value="P:riboflavin biosynthetic process"/>
    <property type="evidence" value="ECO:0007669"/>
    <property type="project" value="UniProtKB-UniPathway"/>
</dbReference>
<evidence type="ECO:0000256" key="13">
    <source>
        <dbReference type="PIRSR" id="PIRSR006769-1"/>
    </source>
</evidence>
<feature type="binding site" evidence="14">
    <location>
        <position position="171"/>
    </location>
    <ligand>
        <name>substrate</name>
    </ligand>
</feature>
<evidence type="ECO:0000256" key="10">
    <source>
        <dbReference type="ARBA" id="ARBA00023002"/>
    </source>
</evidence>
<dbReference type="GO" id="GO:0050661">
    <property type="term" value="F:NADP binding"/>
    <property type="evidence" value="ECO:0007669"/>
    <property type="project" value="InterPro"/>
</dbReference>
<evidence type="ECO:0000256" key="4">
    <source>
        <dbReference type="ARBA" id="ARBA00005259"/>
    </source>
</evidence>
<dbReference type="Gene3D" id="3.40.140.10">
    <property type="entry name" value="Cytidine Deaminase, domain 2"/>
    <property type="match status" value="1"/>
</dbReference>
<comment type="catalytic activity">
    <reaction evidence="12">
        <text>5-amino-6-(5-phospho-D-ribitylamino)uracil + NADP(+) = 5-amino-6-(5-phospho-D-ribosylamino)uracil + NADPH + H(+)</text>
        <dbReference type="Rhea" id="RHEA:17845"/>
        <dbReference type="ChEBI" id="CHEBI:15378"/>
        <dbReference type="ChEBI" id="CHEBI:57783"/>
        <dbReference type="ChEBI" id="CHEBI:58349"/>
        <dbReference type="ChEBI" id="CHEBI:58421"/>
        <dbReference type="ChEBI" id="CHEBI:58453"/>
        <dbReference type="EC" id="1.1.1.193"/>
    </reaction>
</comment>
<evidence type="ECO:0000313" key="17">
    <source>
        <dbReference type="EMBL" id="HBP28618.1"/>
    </source>
</evidence>
<feature type="binding site" evidence="14">
    <location>
        <position position="207"/>
    </location>
    <ligand>
        <name>substrate</name>
    </ligand>
</feature>
<dbReference type="EMBL" id="DOEK01000006">
    <property type="protein sequence ID" value="HBP28618.1"/>
    <property type="molecule type" value="Genomic_DNA"/>
</dbReference>
<dbReference type="InterPro" id="IPR004794">
    <property type="entry name" value="Eubact_RibD"/>
</dbReference>
<evidence type="ECO:0000256" key="11">
    <source>
        <dbReference type="ARBA" id="ARBA00023268"/>
    </source>
</evidence>
<feature type="binding site" evidence="15">
    <location>
        <position position="78"/>
    </location>
    <ligand>
        <name>Zn(2+)</name>
        <dbReference type="ChEBI" id="CHEBI:29105"/>
        <note>catalytic</note>
    </ligand>
</feature>
<dbReference type="NCBIfam" id="TIGR00227">
    <property type="entry name" value="ribD_Cterm"/>
    <property type="match status" value="1"/>
</dbReference>
<evidence type="ECO:0000256" key="14">
    <source>
        <dbReference type="PIRSR" id="PIRSR006769-2"/>
    </source>
</evidence>
<dbReference type="Proteomes" id="UP000264036">
    <property type="component" value="Unassembled WGS sequence"/>
</dbReference>
<dbReference type="GO" id="GO:0008835">
    <property type="term" value="F:diaminohydroxyphosphoribosylaminopyrimidine deaminase activity"/>
    <property type="evidence" value="ECO:0007669"/>
    <property type="project" value="UniProtKB-EC"/>
</dbReference>
<dbReference type="InterPro" id="IPR016192">
    <property type="entry name" value="APOBEC/CMP_deaminase_Zn-bd"/>
</dbReference>
<dbReference type="GO" id="GO:0008703">
    <property type="term" value="F:5-amino-6-(5-phosphoribosylamino)uracil reductase activity"/>
    <property type="evidence" value="ECO:0007669"/>
    <property type="project" value="UniProtKB-EC"/>
</dbReference>
<dbReference type="InterPro" id="IPR002125">
    <property type="entry name" value="CMP_dCMP_dom"/>
</dbReference>
<feature type="binding site" evidence="14">
    <location>
        <position position="210"/>
    </location>
    <ligand>
        <name>substrate</name>
    </ligand>
</feature>
<keyword evidence="8 12" id="KW-0862">Zinc</keyword>
<name>A0A356LCX1_9BURK</name>
<feature type="binding site" evidence="14">
    <location>
        <position position="225"/>
    </location>
    <ligand>
        <name>NADP(+)</name>
        <dbReference type="ChEBI" id="CHEBI:58349"/>
    </ligand>
</feature>
<gene>
    <name evidence="17" type="primary">ribD</name>
    <name evidence="17" type="ORF">DD666_04295</name>
</gene>
<dbReference type="UniPathway" id="UPA00275">
    <property type="reaction ID" value="UER00401"/>
</dbReference>
<feature type="binding site" evidence="14">
    <location>
        <position position="173"/>
    </location>
    <ligand>
        <name>NADP(+)</name>
        <dbReference type="ChEBI" id="CHEBI:58349"/>
    </ligand>
</feature>
<evidence type="ECO:0000256" key="2">
    <source>
        <dbReference type="ARBA" id="ARBA00004882"/>
    </source>
</evidence>
<dbReference type="InterPro" id="IPR002734">
    <property type="entry name" value="RibDG_C"/>
</dbReference>
<protein>
    <recommendedName>
        <fullName evidence="12">Riboflavin biosynthesis protein RibD</fullName>
    </recommendedName>
    <domain>
        <recommendedName>
            <fullName evidence="12">Diaminohydroxyphosphoribosylaminopyrimidine deaminase</fullName>
            <shortName evidence="12">DRAP deaminase</shortName>
            <ecNumber evidence="12">3.5.4.26</ecNumber>
        </recommendedName>
        <alternativeName>
            <fullName evidence="12">Riboflavin-specific deaminase</fullName>
        </alternativeName>
    </domain>
    <domain>
        <recommendedName>
            <fullName evidence="12">5-amino-6-(5-phosphoribosylamino)uracil reductase</fullName>
            <ecNumber evidence="12">1.1.1.193</ecNumber>
        </recommendedName>
        <alternativeName>
            <fullName evidence="12">HTP reductase</fullName>
        </alternativeName>
    </domain>
</protein>
<dbReference type="PROSITE" id="PS00903">
    <property type="entry name" value="CYT_DCMP_DEAMINASES_1"/>
    <property type="match status" value="1"/>
</dbReference>
<dbReference type="NCBIfam" id="TIGR00326">
    <property type="entry name" value="eubact_ribD"/>
    <property type="match status" value="1"/>
</dbReference>
<evidence type="ECO:0000256" key="15">
    <source>
        <dbReference type="PIRSR" id="PIRSR006769-3"/>
    </source>
</evidence>
<dbReference type="EC" id="3.5.4.26" evidence="12"/>
<dbReference type="PANTHER" id="PTHR38011">
    <property type="entry name" value="DIHYDROFOLATE REDUCTASE FAMILY PROTEIN (AFU_ORTHOLOGUE AFUA_8G06820)"/>
    <property type="match status" value="1"/>
</dbReference>
<feature type="binding site" evidence="14">
    <location>
        <position position="199"/>
    </location>
    <ligand>
        <name>NADP(+)</name>
        <dbReference type="ChEBI" id="CHEBI:58349"/>
    </ligand>
</feature>
<keyword evidence="10 12" id="KW-0560">Oxidoreductase</keyword>
<dbReference type="InterPro" id="IPR024072">
    <property type="entry name" value="DHFR-like_dom_sf"/>
</dbReference>
<dbReference type="SUPFAM" id="SSF53927">
    <property type="entry name" value="Cytidine deaminase-like"/>
    <property type="match status" value="1"/>
</dbReference>
<evidence type="ECO:0000256" key="8">
    <source>
        <dbReference type="ARBA" id="ARBA00022833"/>
    </source>
</evidence>
<comment type="similarity">
    <text evidence="5 12">In the C-terminal section; belongs to the HTP reductase family.</text>
</comment>
<feature type="binding site" evidence="14">
    <location>
        <begin position="295"/>
        <end position="301"/>
    </location>
    <ligand>
        <name>NADP(+)</name>
        <dbReference type="ChEBI" id="CHEBI:58349"/>
    </ligand>
</feature>
<dbReference type="Pfam" id="PF01872">
    <property type="entry name" value="RibD_C"/>
    <property type="match status" value="1"/>
</dbReference>
<dbReference type="SUPFAM" id="SSF53597">
    <property type="entry name" value="Dihydrofolate reductase-like"/>
    <property type="match status" value="1"/>
</dbReference>
<dbReference type="InterPro" id="IPR050765">
    <property type="entry name" value="Riboflavin_Biosynth_HTPR"/>
</dbReference>
<keyword evidence="6 12" id="KW-0686">Riboflavin biosynthesis</keyword>
<evidence type="ECO:0000256" key="1">
    <source>
        <dbReference type="ARBA" id="ARBA00002151"/>
    </source>
</evidence>
<evidence type="ECO:0000256" key="7">
    <source>
        <dbReference type="ARBA" id="ARBA00022723"/>
    </source>
</evidence>
<feature type="binding site" evidence="14">
    <location>
        <position position="293"/>
    </location>
    <ligand>
        <name>substrate</name>
    </ligand>
</feature>
<comment type="catalytic activity">
    <reaction evidence="12">
        <text>2,5-diamino-6-hydroxy-4-(5-phosphoribosylamino)-pyrimidine + H2O + H(+) = 5-amino-6-(5-phospho-D-ribosylamino)uracil + NH4(+)</text>
        <dbReference type="Rhea" id="RHEA:21868"/>
        <dbReference type="ChEBI" id="CHEBI:15377"/>
        <dbReference type="ChEBI" id="CHEBI:15378"/>
        <dbReference type="ChEBI" id="CHEBI:28938"/>
        <dbReference type="ChEBI" id="CHEBI:58453"/>
        <dbReference type="ChEBI" id="CHEBI:58614"/>
        <dbReference type="EC" id="3.5.4.26"/>
    </reaction>
</comment>
<evidence type="ECO:0000256" key="6">
    <source>
        <dbReference type="ARBA" id="ARBA00022619"/>
    </source>
</evidence>
<dbReference type="AlphaFoldDB" id="A0A356LCX1"/>
<evidence type="ECO:0000256" key="5">
    <source>
        <dbReference type="ARBA" id="ARBA00007417"/>
    </source>
</evidence>
<comment type="pathway">
    <text evidence="2 12">Cofactor biosynthesis; riboflavin biosynthesis; 5-amino-6-(D-ribitylamino)uracil from GTP: step 2/4.</text>
</comment>
<feature type="binding site" evidence="15">
    <location>
        <position position="50"/>
    </location>
    <ligand>
        <name>Zn(2+)</name>
        <dbReference type="ChEBI" id="CHEBI:29105"/>
        <note>catalytic</note>
    </ligand>
</feature>
<comment type="similarity">
    <text evidence="4 12">In the N-terminal section; belongs to the cytidine and deoxycytidylate deaminase family.</text>
</comment>
<dbReference type="InterPro" id="IPR016193">
    <property type="entry name" value="Cytidine_deaminase-like"/>
</dbReference>
<evidence type="ECO:0000313" key="18">
    <source>
        <dbReference type="Proteomes" id="UP000264036"/>
    </source>
</evidence>
<feature type="binding site" evidence="14">
    <location>
        <position position="157"/>
    </location>
    <ligand>
        <name>NADP(+)</name>
        <dbReference type="ChEBI" id="CHEBI:58349"/>
    </ligand>
</feature>
<evidence type="ECO:0000256" key="3">
    <source>
        <dbReference type="ARBA" id="ARBA00004910"/>
    </source>
</evidence>
<reference evidence="17 18" key="1">
    <citation type="journal article" date="2018" name="Nat. Biotechnol.">
        <title>A standardized bacterial taxonomy based on genome phylogeny substantially revises the tree of life.</title>
        <authorList>
            <person name="Parks D.H."/>
            <person name="Chuvochina M."/>
            <person name="Waite D.W."/>
            <person name="Rinke C."/>
            <person name="Skarshewski A."/>
            <person name="Chaumeil P.A."/>
            <person name="Hugenholtz P."/>
        </authorList>
    </citation>
    <scope>NUCLEOTIDE SEQUENCE [LARGE SCALE GENOMIC DNA]</scope>
    <source>
        <strain evidence="17">UBA10707</strain>
    </source>
</reference>
<evidence type="ECO:0000256" key="9">
    <source>
        <dbReference type="ARBA" id="ARBA00022857"/>
    </source>
</evidence>